<evidence type="ECO:0000256" key="2">
    <source>
        <dbReference type="ARBA" id="ARBA00007251"/>
    </source>
</evidence>
<keyword evidence="4" id="KW-0396">Initiation factor</keyword>
<evidence type="ECO:0000256" key="9">
    <source>
        <dbReference type="RuleBase" id="RU003814"/>
    </source>
</evidence>
<feature type="compositionally biased region" description="Low complexity" evidence="10">
    <location>
        <begin position="83"/>
        <end position="104"/>
    </location>
</feature>
<evidence type="ECO:0000256" key="4">
    <source>
        <dbReference type="ARBA" id="ARBA00022540"/>
    </source>
</evidence>
<dbReference type="SUPFAM" id="SSF100950">
    <property type="entry name" value="NagB/RpiA/CoA transferase-like"/>
    <property type="match status" value="1"/>
</dbReference>
<keyword evidence="12" id="KW-1185">Reference proteome</keyword>
<keyword evidence="5" id="KW-0648">Protein biosynthesis</keyword>
<dbReference type="Pfam" id="PF01008">
    <property type="entry name" value="IF-2B"/>
    <property type="match status" value="1"/>
</dbReference>
<evidence type="ECO:0000256" key="3">
    <source>
        <dbReference type="ARBA" id="ARBA00022490"/>
    </source>
</evidence>
<dbReference type="STRING" id="675120.N1PWU6"/>
<dbReference type="Gene3D" id="3.40.50.10470">
    <property type="entry name" value="Translation initiation factor eif-2b, domain 2"/>
    <property type="match status" value="1"/>
</dbReference>
<dbReference type="GO" id="GO:0005829">
    <property type="term" value="C:cytosol"/>
    <property type="evidence" value="ECO:0007669"/>
    <property type="project" value="UniProtKB-SubCell"/>
</dbReference>
<dbReference type="PANTHER" id="PTHR10233">
    <property type="entry name" value="TRANSLATION INITIATION FACTOR EIF-2B"/>
    <property type="match status" value="1"/>
</dbReference>
<dbReference type="InterPro" id="IPR000649">
    <property type="entry name" value="IF-2B-related"/>
</dbReference>
<dbReference type="InterPro" id="IPR037171">
    <property type="entry name" value="NagB/RpiA_transferase-like"/>
</dbReference>
<evidence type="ECO:0000256" key="5">
    <source>
        <dbReference type="ARBA" id="ARBA00022917"/>
    </source>
</evidence>
<dbReference type="EMBL" id="KB446536">
    <property type="protein sequence ID" value="EME48006.1"/>
    <property type="molecule type" value="Genomic_DNA"/>
</dbReference>
<evidence type="ECO:0000256" key="6">
    <source>
        <dbReference type="ARBA" id="ARBA00044147"/>
    </source>
</evidence>
<proteinExistence type="inferred from homology"/>
<evidence type="ECO:0000313" key="11">
    <source>
        <dbReference type="EMBL" id="EME48006.1"/>
    </source>
</evidence>
<dbReference type="GO" id="GO:0003743">
    <property type="term" value="F:translation initiation factor activity"/>
    <property type="evidence" value="ECO:0007669"/>
    <property type="project" value="UniProtKB-KW"/>
</dbReference>
<feature type="compositionally biased region" description="Low complexity" evidence="10">
    <location>
        <begin position="38"/>
        <end position="59"/>
    </location>
</feature>
<protein>
    <recommendedName>
        <fullName evidence="6">Translation initiation factor eIF2B subunit delta</fullName>
    </recommendedName>
    <alternativeName>
        <fullName evidence="7">eIF2B GDP-GTP exchange factor subunit delta</fullName>
    </alternativeName>
</protein>
<dbReference type="PANTHER" id="PTHR10233:SF14">
    <property type="entry name" value="TRANSLATION INITIATION FACTOR EIF-2B SUBUNIT DELTA"/>
    <property type="match status" value="1"/>
</dbReference>
<dbReference type="eggNOG" id="KOG1467">
    <property type="taxonomic scope" value="Eukaryota"/>
</dbReference>
<dbReference type="GO" id="GO:0005085">
    <property type="term" value="F:guanyl-nucleotide exchange factor activity"/>
    <property type="evidence" value="ECO:0007669"/>
    <property type="project" value="EnsemblFungi"/>
</dbReference>
<evidence type="ECO:0000313" key="12">
    <source>
        <dbReference type="Proteomes" id="UP000016933"/>
    </source>
</evidence>
<reference evidence="12" key="1">
    <citation type="journal article" date="2012" name="PLoS Genet.">
        <title>The genomes of the fungal plant pathogens Cladosporium fulvum and Dothistroma septosporum reveal adaptation to different hosts and lifestyles but also signatures of common ancestry.</title>
        <authorList>
            <person name="de Wit P.J.G.M."/>
            <person name="van der Burgt A."/>
            <person name="Oekmen B."/>
            <person name="Stergiopoulos I."/>
            <person name="Abd-Elsalam K.A."/>
            <person name="Aerts A.L."/>
            <person name="Bahkali A.H."/>
            <person name="Beenen H.G."/>
            <person name="Chettri P."/>
            <person name="Cox M.P."/>
            <person name="Datema E."/>
            <person name="de Vries R.P."/>
            <person name="Dhillon B."/>
            <person name="Ganley A.R."/>
            <person name="Griffiths S.A."/>
            <person name="Guo Y."/>
            <person name="Hamelin R.C."/>
            <person name="Henrissat B."/>
            <person name="Kabir M.S."/>
            <person name="Jashni M.K."/>
            <person name="Kema G."/>
            <person name="Klaubauf S."/>
            <person name="Lapidus A."/>
            <person name="Levasseur A."/>
            <person name="Lindquist E."/>
            <person name="Mehrabi R."/>
            <person name="Ohm R.A."/>
            <person name="Owen T.J."/>
            <person name="Salamov A."/>
            <person name="Schwelm A."/>
            <person name="Schijlen E."/>
            <person name="Sun H."/>
            <person name="van den Burg H.A."/>
            <person name="van Ham R.C.H.J."/>
            <person name="Zhang S."/>
            <person name="Goodwin S.B."/>
            <person name="Grigoriev I.V."/>
            <person name="Collemare J."/>
            <person name="Bradshaw R.E."/>
        </authorList>
    </citation>
    <scope>NUCLEOTIDE SEQUENCE [LARGE SCALE GENOMIC DNA]</scope>
    <source>
        <strain evidence="12">NZE10 / CBS 128990</strain>
    </source>
</reference>
<evidence type="ECO:0000256" key="1">
    <source>
        <dbReference type="ARBA" id="ARBA00004514"/>
    </source>
</evidence>
<organism evidence="11 12">
    <name type="scientific">Dothistroma septosporum (strain NZE10 / CBS 128990)</name>
    <name type="common">Red band needle blight fungus</name>
    <name type="synonym">Mycosphaerella pini</name>
    <dbReference type="NCBI Taxonomy" id="675120"/>
    <lineage>
        <taxon>Eukaryota</taxon>
        <taxon>Fungi</taxon>
        <taxon>Dikarya</taxon>
        <taxon>Ascomycota</taxon>
        <taxon>Pezizomycotina</taxon>
        <taxon>Dothideomycetes</taxon>
        <taxon>Dothideomycetidae</taxon>
        <taxon>Mycosphaerellales</taxon>
        <taxon>Mycosphaerellaceae</taxon>
        <taxon>Dothistroma</taxon>
    </lineage>
</organism>
<dbReference type="AlphaFoldDB" id="N1PWU6"/>
<name>N1PWU6_DOTSN</name>
<dbReference type="GO" id="GO:0006446">
    <property type="term" value="P:regulation of translational initiation"/>
    <property type="evidence" value="ECO:0007669"/>
    <property type="project" value="EnsemblFungi"/>
</dbReference>
<dbReference type="OMA" id="MRDYVIC"/>
<dbReference type="InterPro" id="IPR042529">
    <property type="entry name" value="IF_2B-like_C"/>
</dbReference>
<feature type="region of interest" description="Disordered" evidence="10">
    <location>
        <begin position="1"/>
        <end position="129"/>
    </location>
</feature>
<comment type="subunit">
    <text evidence="8">Component of the translation initiation factor 2B (eIF2B) complex which is a heterodecamer of two sets of five different subunits: alpha, beta, gamma, delta and epsilon. Subunits alpha, beta and delta comprise a regulatory subcomplex and subunits epsilon and gamma comprise a catalytic subcomplex. Within the complex, the hexameric regulatory complex resides at the center, with the two heterodimeric catalytic subcomplexes bound on opposite sides.</text>
</comment>
<comment type="subcellular location">
    <subcellularLocation>
        <location evidence="1">Cytoplasm</location>
        <location evidence="1">Cytosol</location>
    </subcellularLocation>
</comment>
<comment type="similarity">
    <text evidence="2 9">Belongs to the eIF-2B alpha/beta/delta subunits family.</text>
</comment>
<dbReference type="HOGENOM" id="CLU_016218_3_0_1"/>
<dbReference type="GO" id="GO:0005851">
    <property type="term" value="C:eukaryotic translation initiation factor 2B complex"/>
    <property type="evidence" value="ECO:0007669"/>
    <property type="project" value="EnsemblFungi"/>
</dbReference>
<evidence type="ECO:0000256" key="7">
    <source>
        <dbReference type="ARBA" id="ARBA00044356"/>
    </source>
</evidence>
<evidence type="ECO:0000256" key="8">
    <source>
        <dbReference type="ARBA" id="ARBA00046432"/>
    </source>
</evidence>
<evidence type="ECO:0000256" key="10">
    <source>
        <dbReference type="SAM" id="MobiDB-lite"/>
    </source>
</evidence>
<dbReference type="OrthoDB" id="10254737at2759"/>
<gene>
    <name evidence="11" type="ORF">DOTSEDRAFT_69816</name>
</gene>
<feature type="compositionally biased region" description="Gly residues" evidence="10">
    <location>
        <begin position="64"/>
        <end position="73"/>
    </location>
</feature>
<dbReference type="GO" id="GO:0002183">
    <property type="term" value="P:cytoplasmic translational initiation"/>
    <property type="evidence" value="ECO:0007669"/>
    <property type="project" value="EnsemblFungi"/>
</dbReference>
<reference evidence="11 12" key="2">
    <citation type="journal article" date="2012" name="PLoS Pathog.">
        <title>Diverse lifestyles and strategies of plant pathogenesis encoded in the genomes of eighteen Dothideomycetes fungi.</title>
        <authorList>
            <person name="Ohm R.A."/>
            <person name="Feau N."/>
            <person name="Henrissat B."/>
            <person name="Schoch C.L."/>
            <person name="Horwitz B.A."/>
            <person name="Barry K.W."/>
            <person name="Condon B.J."/>
            <person name="Copeland A.C."/>
            <person name="Dhillon B."/>
            <person name="Glaser F."/>
            <person name="Hesse C.N."/>
            <person name="Kosti I."/>
            <person name="LaButti K."/>
            <person name="Lindquist E.A."/>
            <person name="Lucas S."/>
            <person name="Salamov A.A."/>
            <person name="Bradshaw R.E."/>
            <person name="Ciuffetti L."/>
            <person name="Hamelin R.C."/>
            <person name="Kema G.H.J."/>
            <person name="Lawrence C."/>
            <person name="Scott J.A."/>
            <person name="Spatafora J.W."/>
            <person name="Turgeon B.G."/>
            <person name="de Wit P.J.G.M."/>
            <person name="Zhong S."/>
            <person name="Goodwin S.B."/>
            <person name="Grigoriev I.V."/>
        </authorList>
    </citation>
    <scope>NUCLEOTIDE SEQUENCE [LARGE SCALE GENOMIC DNA]</scope>
    <source>
        <strain evidence="12">NZE10 / CBS 128990</strain>
    </source>
</reference>
<dbReference type="Proteomes" id="UP000016933">
    <property type="component" value="Unassembled WGS sequence"/>
</dbReference>
<feature type="compositionally biased region" description="Low complexity" evidence="10">
    <location>
        <begin position="1"/>
        <end position="12"/>
    </location>
</feature>
<accession>N1PWU6</accession>
<keyword evidence="3" id="KW-0963">Cytoplasm</keyword>
<sequence length="495" mass="53400">MTEQQKPEQPAAEEQKLSPAELKKRAKAEKQARRAAQKEQTGAPAGGPPAEEAATNGEPKLSKQGGGGGGGGPAQQKPKGEKQQQQQPKGAQKQGDQGKNQGGAEQASLPVRNRRGSQSAPKESVTRQENKQVELFSHLYNQPRRQTLEGISKDVHPAVLALGFQMSSYEICGSSARCVAMLLAFKEAIQEYTTPAGTSLARHLTSHYLSPQIDFLKSCRPISESMGNAIRWLKKLIVEVDPDVPEHEAKDQLWNDIDRFIMERITATDQAIASSASGLIKDGSVVLTYAKSSIVEKTILQAHAVGTKFRVVVVDSRPLFEGKNLATSLMNAGLQVEYYAFAGLARAVSDATLVLLGAHSMLSNGRLQARIGAASLAAAAHRVDIPVIVCCGSVKFSGKVALDSIVINEVAPAEELLLPAKTQLSIPTAKDAKNDEGEETKLKSLHDWKDIHNLQILNLMYDITPAEYIRMVICEYGSVPPSSVPVVHRLANEGI</sequence>